<evidence type="ECO:0000256" key="7">
    <source>
        <dbReference type="ARBA" id="ARBA00023136"/>
    </source>
</evidence>
<evidence type="ECO:0000313" key="10">
    <source>
        <dbReference type="EMBL" id="GAA1671123.1"/>
    </source>
</evidence>
<feature type="transmembrane region" description="Helical" evidence="9">
    <location>
        <begin position="565"/>
        <end position="589"/>
    </location>
</feature>
<keyword evidence="11" id="KW-1185">Reference proteome</keyword>
<evidence type="ECO:0000256" key="9">
    <source>
        <dbReference type="SAM" id="Phobius"/>
    </source>
</evidence>
<proteinExistence type="predicted"/>
<evidence type="ECO:0000256" key="2">
    <source>
        <dbReference type="ARBA" id="ARBA00022475"/>
    </source>
</evidence>
<keyword evidence="4" id="KW-0133">Cell shape</keyword>
<feature type="transmembrane region" description="Helical" evidence="9">
    <location>
        <begin position="504"/>
        <end position="524"/>
    </location>
</feature>
<sequence>MRHSSPDDADEPTPGRQPDDTGRWRRRRGSGRAVGTAKVGESVGAVYVSSWVRAGENASEADVGAIPVISIVEIPQLMSGGLDQTGLLDLGGPIPALDEPQEKEDRGAAGVAKNSAIMALGTIASRATGLLRQVIITAAVGSAAVSNAYTYANNLPNQVYELLLGGVLASVVVPLLVKAQKNDPDKGEAFIQRLLTLTIVLFTAITAVAVAAAPLLTDIVTPDKFRAVPGNASLTTSLAALILIEILFYAIAAVLGAVLNSRGKFAAPAWVPVLNNVVVIGTAAVFAVMHGGGALTISSLTVPEIVVLGAGTSLGIAVQAVALWIPMRRLGFRWKWRWDWRGTGLGETRSMAGWLMLYVVFSQIGLTMILRAAGSGSADVGSTVYNNAFILFTLPHGLVAVSVITALLPRMSRAAVEGRLADITDDLSLGTRLSSTLLVPATAVALFFGPAVGVLLYAHGHTTVAQAQLTGQVFAIAAIGLVPYAISQIQTFVLYAMRDAKTAALINIPVVLVRVVGVLVLPLFNVGGFLLQALMIISTLSYVLAMVLGAVILRRRLGPLQLRRTFSAVGRIVLATAPAAALAVGVQWLVSSALPATMPEWIAAGIALLPALAVGGAAYVGFAFLLRVREIREVIAQVRRRVGR</sequence>
<gene>
    <name evidence="10" type="primary">murJ_1</name>
    <name evidence="10" type="ORF">GCM10009765_20690</name>
</gene>
<dbReference type="InterPro" id="IPR051050">
    <property type="entry name" value="Lipid_II_flippase_MurJ/MviN"/>
</dbReference>
<dbReference type="NCBIfam" id="TIGR01695">
    <property type="entry name" value="murJ_mviN"/>
    <property type="match status" value="1"/>
</dbReference>
<feature type="transmembrane region" description="Helical" evidence="9">
    <location>
        <begin position="473"/>
        <end position="497"/>
    </location>
</feature>
<evidence type="ECO:0000256" key="1">
    <source>
        <dbReference type="ARBA" id="ARBA00004651"/>
    </source>
</evidence>
<feature type="transmembrane region" description="Helical" evidence="9">
    <location>
        <begin position="305"/>
        <end position="325"/>
    </location>
</feature>
<comment type="caution">
    <text evidence="10">The sequence shown here is derived from an EMBL/GenBank/DDBJ whole genome shotgun (WGS) entry which is preliminary data.</text>
</comment>
<name>A0ABP4SDX9_9ACTN</name>
<feature type="transmembrane region" description="Helical" evidence="9">
    <location>
        <begin position="389"/>
        <end position="409"/>
    </location>
</feature>
<dbReference type="CDD" id="cd13123">
    <property type="entry name" value="MATE_MurJ_like"/>
    <property type="match status" value="1"/>
</dbReference>
<dbReference type="PANTHER" id="PTHR47019:SF1">
    <property type="entry name" value="LIPID II FLIPPASE MURJ"/>
    <property type="match status" value="1"/>
</dbReference>
<evidence type="ECO:0000256" key="4">
    <source>
        <dbReference type="ARBA" id="ARBA00022960"/>
    </source>
</evidence>
<feature type="transmembrane region" description="Helical" evidence="9">
    <location>
        <begin position="437"/>
        <end position="458"/>
    </location>
</feature>
<feature type="transmembrane region" description="Helical" evidence="9">
    <location>
        <begin position="237"/>
        <end position="259"/>
    </location>
</feature>
<dbReference type="RefSeq" id="WP_344309297.1">
    <property type="nucleotide sequence ID" value="NZ_BAAANY010000008.1"/>
</dbReference>
<keyword evidence="3 9" id="KW-0812">Transmembrane</keyword>
<organism evidence="10 11">
    <name type="scientific">Fodinicola feengrottensis</name>
    <dbReference type="NCBI Taxonomy" id="435914"/>
    <lineage>
        <taxon>Bacteria</taxon>
        <taxon>Bacillati</taxon>
        <taxon>Actinomycetota</taxon>
        <taxon>Actinomycetes</taxon>
        <taxon>Mycobacteriales</taxon>
        <taxon>Fodinicola</taxon>
    </lineage>
</organism>
<feature type="transmembrane region" description="Helical" evidence="9">
    <location>
        <begin position="134"/>
        <end position="152"/>
    </location>
</feature>
<feature type="transmembrane region" description="Helical" evidence="9">
    <location>
        <begin position="530"/>
        <end position="553"/>
    </location>
</feature>
<dbReference type="Proteomes" id="UP001500618">
    <property type="component" value="Unassembled WGS sequence"/>
</dbReference>
<feature type="transmembrane region" description="Helical" evidence="9">
    <location>
        <begin position="158"/>
        <end position="177"/>
    </location>
</feature>
<keyword evidence="2" id="KW-1003">Cell membrane</keyword>
<keyword evidence="6 9" id="KW-1133">Transmembrane helix</keyword>
<evidence type="ECO:0000313" key="11">
    <source>
        <dbReference type="Proteomes" id="UP001500618"/>
    </source>
</evidence>
<dbReference type="PRINTS" id="PR01806">
    <property type="entry name" value="VIRFACTRMVIN"/>
</dbReference>
<keyword evidence="7 9" id="KW-0472">Membrane</keyword>
<comment type="subcellular location">
    <subcellularLocation>
        <location evidence="1">Cell membrane</location>
        <topology evidence="1">Multi-pass membrane protein</topology>
    </subcellularLocation>
</comment>
<accession>A0ABP4SDX9</accession>
<feature type="transmembrane region" description="Helical" evidence="9">
    <location>
        <begin position="197"/>
        <end position="217"/>
    </location>
</feature>
<evidence type="ECO:0000256" key="3">
    <source>
        <dbReference type="ARBA" id="ARBA00022692"/>
    </source>
</evidence>
<evidence type="ECO:0000256" key="8">
    <source>
        <dbReference type="SAM" id="MobiDB-lite"/>
    </source>
</evidence>
<feature type="region of interest" description="Disordered" evidence="8">
    <location>
        <begin position="1"/>
        <end position="35"/>
    </location>
</feature>
<evidence type="ECO:0000256" key="5">
    <source>
        <dbReference type="ARBA" id="ARBA00022984"/>
    </source>
</evidence>
<evidence type="ECO:0000256" key="6">
    <source>
        <dbReference type="ARBA" id="ARBA00022989"/>
    </source>
</evidence>
<protein>
    <submittedName>
        <fullName evidence="10">Murein biosynthesis integral membrane protein MurJ</fullName>
    </submittedName>
</protein>
<keyword evidence="5" id="KW-0573">Peptidoglycan synthesis</keyword>
<dbReference type="InterPro" id="IPR004268">
    <property type="entry name" value="MurJ"/>
</dbReference>
<feature type="transmembrane region" description="Helical" evidence="9">
    <location>
        <begin position="601"/>
        <end position="626"/>
    </location>
</feature>
<feature type="transmembrane region" description="Helical" evidence="9">
    <location>
        <begin position="351"/>
        <end position="369"/>
    </location>
</feature>
<reference evidence="11" key="1">
    <citation type="journal article" date="2019" name="Int. J. Syst. Evol. Microbiol.">
        <title>The Global Catalogue of Microorganisms (GCM) 10K type strain sequencing project: providing services to taxonomists for standard genome sequencing and annotation.</title>
        <authorList>
            <consortium name="The Broad Institute Genomics Platform"/>
            <consortium name="The Broad Institute Genome Sequencing Center for Infectious Disease"/>
            <person name="Wu L."/>
            <person name="Ma J."/>
        </authorList>
    </citation>
    <scope>NUCLEOTIDE SEQUENCE [LARGE SCALE GENOMIC DNA]</scope>
    <source>
        <strain evidence="11">JCM 14718</strain>
    </source>
</reference>
<dbReference type="Pfam" id="PF03023">
    <property type="entry name" value="MurJ"/>
    <property type="match status" value="1"/>
</dbReference>
<dbReference type="EMBL" id="BAAANY010000008">
    <property type="protein sequence ID" value="GAA1671123.1"/>
    <property type="molecule type" value="Genomic_DNA"/>
</dbReference>
<dbReference type="PANTHER" id="PTHR47019">
    <property type="entry name" value="LIPID II FLIPPASE MURJ"/>
    <property type="match status" value="1"/>
</dbReference>
<feature type="transmembrane region" description="Helical" evidence="9">
    <location>
        <begin position="271"/>
        <end position="293"/>
    </location>
</feature>